<proteinExistence type="predicted"/>
<organism evidence="1 2">
    <name type="scientific">Pyrobaculum islandicum (strain DSM 4184 / JCM 9189 / GEO3)</name>
    <dbReference type="NCBI Taxonomy" id="384616"/>
    <lineage>
        <taxon>Archaea</taxon>
        <taxon>Thermoproteota</taxon>
        <taxon>Thermoprotei</taxon>
        <taxon>Thermoproteales</taxon>
        <taxon>Thermoproteaceae</taxon>
        <taxon>Pyrobaculum</taxon>
    </lineage>
</organism>
<protein>
    <submittedName>
        <fullName evidence="1">Uncharacterized protein</fullName>
    </submittedName>
</protein>
<dbReference type="OrthoDB" id="29253at2157"/>
<dbReference type="RefSeq" id="WP_011762627.1">
    <property type="nucleotide sequence ID" value="NC_008701.1"/>
</dbReference>
<dbReference type="STRING" id="384616.Pisl_0876"/>
<dbReference type="eggNOG" id="arCOG05615">
    <property type="taxonomic scope" value="Archaea"/>
</dbReference>
<gene>
    <name evidence="1" type="ordered locus">Pisl_0876</name>
</gene>
<evidence type="ECO:0000313" key="2">
    <source>
        <dbReference type="Proteomes" id="UP000002595"/>
    </source>
</evidence>
<dbReference type="Proteomes" id="UP000002595">
    <property type="component" value="Chromosome"/>
</dbReference>
<reference evidence="1" key="1">
    <citation type="submission" date="2006-12" db="EMBL/GenBank/DDBJ databases">
        <title>Complete sequence of Pyrobaculum islandicum DSM 4184.</title>
        <authorList>
            <person name="Copeland A."/>
            <person name="Lucas S."/>
            <person name="Lapidus A."/>
            <person name="Barry K."/>
            <person name="Detter J.C."/>
            <person name="Glavina del Rio T."/>
            <person name="Dalin E."/>
            <person name="Tice H."/>
            <person name="Pitluck S."/>
            <person name="Meincke L."/>
            <person name="Brettin T."/>
            <person name="Bruce D."/>
            <person name="Han C."/>
            <person name="Tapia R."/>
            <person name="Gilna P."/>
            <person name="Schmutz J."/>
            <person name="Larimer F."/>
            <person name="Land M."/>
            <person name="Hauser L."/>
            <person name="Kyrpides N."/>
            <person name="Mikhailova N."/>
            <person name="Cozen A.E."/>
            <person name="Fitz-Gibbon S.T."/>
            <person name="House C.H."/>
            <person name="Saltikov C."/>
            <person name="Lowe T."/>
            <person name="Richardson P."/>
        </authorList>
    </citation>
    <scope>NUCLEOTIDE SEQUENCE [LARGE SCALE GENOMIC DNA]</scope>
    <source>
        <strain evidence="1">DSM 4184</strain>
    </source>
</reference>
<accession>A1RSX0</accession>
<dbReference type="HOGENOM" id="CLU_1060145_0_0_2"/>
<sequence length="227" mass="26040">MWSTAFGIITSAFVVFAIVYATLHVPHISNIDVIDQLYNVKLYLNQSLNSLNYTQNIEIFREYVNITRVRVVNITVSYNGSVVKYPLLFPLGHKVLGRERNVVYQLYVDIKWCRPTLLPSGTLAYLYEIKIRHSIDILPWLETKALVPISDSLFRHYYDVWKSTNKPPVLGLSPPPNTTYVRVAKALIYSTREDDVKLYVVAPSPVIYIIDYPLELPLACPNAFSQN</sequence>
<dbReference type="GeneID" id="4616449"/>
<dbReference type="EMBL" id="CP000504">
    <property type="protein sequence ID" value="ABL88052.1"/>
    <property type="molecule type" value="Genomic_DNA"/>
</dbReference>
<dbReference type="AlphaFoldDB" id="A1RSX0"/>
<keyword evidence="2" id="KW-1185">Reference proteome</keyword>
<evidence type="ECO:0000313" key="1">
    <source>
        <dbReference type="EMBL" id="ABL88052.1"/>
    </source>
</evidence>
<name>A1RSX0_PYRIL</name>
<dbReference type="KEGG" id="pis:Pisl_0876"/>